<reference evidence="1 2" key="1">
    <citation type="journal article" date="2013" name="PLoS Genet.">
        <title>Comparative genome structure, secondary metabolite, and effector coding capacity across Cochliobolus pathogens.</title>
        <authorList>
            <person name="Condon B.J."/>
            <person name="Leng Y."/>
            <person name="Wu D."/>
            <person name="Bushley K.E."/>
            <person name="Ohm R.A."/>
            <person name="Otillar R."/>
            <person name="Martin J."/>
            <person name="Schackwitz W."/>
            <person name="Grimwood J."/>
            <person name="MohdZainudin N."/>
            <person name="Xue C."/>
            <person name="Wang R."/>
            <person name="Manning V.A."/>
            <person name="Dhillon B."/>
            <person name="Tu Z.J."/>
            <person name="Steffenson B.J."/>
            <person name="Salamov A."/>
            <person name="Sun H."/>
            <person name="Lowry S."/>
            <person name="LaButti K."/>
            <person name="Han J."/>
            <person name="Copeland A."/>
            <person name="Lindquist E."/>
            <person name="Barry K."/>
            <person name="Schmutz J."/>
            <person name="Baker S.E."/>
            <person name="Ciuffetti L.M."/>
            <person name="Grigoriev I.V."/>
            <person name="Zhong S."/>
            <person name="Turgeon B.G."/>
        </authorList>
    </citation>
    <scope>NUCLEOTIDE SEQUENCE [LARGE SCALE GENOMIC DNA]</scope>
    <source>
        <strain evidence="1 2">26-R-13</strain>
    </source>
</reference>
<sequence length="73" mass="8332">MTRHCQGGSHVPSPPYPRAWLSVSHRPCFPIFCVTLHSTELYWVGGYDRVLLPLCFAPVSSQYCGKCQIVTWY</sequence>
<protein>
    <submittedName>
        <fullName evidence="1">Uncharacterized protein</fullName>
    </submittedName>
</protein>
<accession>W6XM25</accession>
<dbReference type="HOGENOM" id="CLU_179458_0_0_1"/>
<dbReference type="RefSeq" id="XP_007717424.1">
    <property type="nucleotide sequence ID" value="XM_007719234.1"/>
</dbReference>
<dbReference type="KEGG" id="bze:COCCADRAFT_109584"/>
<dbReference type="Proteomes" id="UP000053841">
    <property type="component" value="Unassembled WGS sequence"/>
</dbReference>
<dbReference type="EMBL" id="KI964827">
    <property type="protein sequence ID" value="EUC28277.1"/>
    <property type="molecule type" value="Genomic_DNA"/>
</dbReference>
<organism evidence="1 2">
    <name type="scientific">Cochliobolus carbonum (strain 26-R-13)</name>
    <name type="common">Maize leaf spot fungus</name>
    <name type="synonym">Bipolaris zeicola</name>
    <dbReference type="NCBI Taxonomy" id="930089"/>
    <lineage>
        <taxon>Eukaryota</taxon>
        <taxon>Fungi</taxon>
        <taxon>Dikarya</taxon>
        <taxon>Ascomycota</taxon>
        <taxon>Pezizomycotina</taxon>
        <taxon>Dothideomycetes</taxon>
        <taxon>Pleosporomycetidae</taxon>
        <taxon>Pleosporales</taxon>
        <taxon>Pleosporineae</taxon>
        <taxon>Pleosporaceae</taxon>
        <taxon>Bipolaris</taxon>
    </lineage>
</organism>
<dbReference type="OrthoDB" id="10317591at2759"/>
<proteinExistence type="predicted"/>
<evidence type="ECO:0000313" key="2">
    <source>
        <dbReference type="Proteomes" id="UP000053841"/>
    </source>
</evidence>
<keyword evidence="2" id="KW-1185">Reference proteome</keyword>
<evidence type="ECO:0000313" key="1">
    <source>
        <dbReference type="EMBL" id="EUC28277.1"/>
    </source>
</evidence>
<gene>
    <name evidence="1" type="ORF">COCCADRAFT_109584</name>
</gene>
<dbReference type="GeneID" id="19143925"/>
<name>W6XM25_COCC2</name>
<dbReference type="AlphaFoldDB" id="W6XM25"/>